<dbReference type="RefSeq" id="WP_072776524.1">
    <property type="nucleotide sequence ID" value="NZ_FQXC01000001.1"/>
</dbReference>
<sequence>MPRDAPPIALPAISLVDNETGALRYGGYPRLPVSLDWPLHSDGEPFHFVAEIDLAALPREMDQAGHHYKMPQFPETGFIYIFLRLDGDMVYEVDPVVLYAPEATAETPMRQPPKPLPRLDPEDAYAFQPDALAANQVTLKPGHMAASAFLSARAENSLWRNLDRNSVSEDEIYRRDKAFADQLNALGFDYEVPLPTPQAAREPLFETIPEYFQSYFKRGVFQWDWRYVFAVAKEALAGCHDFPIEELAYEIDN</sequence>
<evidence type="ECO:0000313" key="2">
    <source>
        <dbReference type="Proteomes" id="UP000184221"/>
    </source>
</evidence>
<dbReference type="InterPro" id="IPR015315">
    <property type="entry name" value="DUF1963"/>
</dbReference>
<dbReference type="Proteomes" id="UP000184221">
    <property type="component" value="Unassembled WGS sequence"/>
</dbReference>
<dbReference type="SUPFAM" id="SSF103032">
    <property type="entry name" value="Hypothetical protein YwqG"/>
    <property type="match status" value="1"/>
</dbReference>
<dbReference type="EMBL" id="FQXC01000001">
    <property type="protein sequence ID" value="SHG98192.1"/>
    <property type="molecule type" value="Genomic_DNA"/>
</dbReference>
<dbReference type="AlphaFoldDB" id="A0A1M5P8V4"/>
<reference evidence="1 2" key="1">
    <citation type="submission" date="2016-11" db="EMBL/GenBank/DDBJ databases">
        <authorList>
            <person name="Jaros S."/>
            <person name="Januszkiewicz K."/>
            <person name="Wedrychowicz H."/>
        </authorList>
    </citation>
    <scope>NUCLEOTIDE SEQUENCE [LARGE SCALE GENOMIC DNA]</scope>
    <source>
        <strain evidence="1 2">DSM 29431</strain>
    </source>
</reference>
<dbReference type="Pfam" id="PF09234">
    <property type="entry name" value="DUF1963"/>
    <property type="match status" value="1"/>
</dbReference>
<dbReference type="InterPro" id="IPR035948">
    <property type="entry name" value="YwqG-like_sf"/>
</dbReference>
<organism evidence="1 2">
    <name type="scientific">Marivita hallyeonensis</name>
    <dbReference type="NCBI Taxonomy" id="996342"/>
    <lineage>
        <taxon>Bacteria</taxon>
        <taxon>Pseudomonadati</taxon>
        <taxon>Pseudomonadota</taxon>
        <taxon>Alphaproteobacteria</taxon>
        <taxon>Rhodobacterales</taxon>
        <taxon>Roseobacteraceae</taxon>
        <taxon>Marivita</taxon>
    </lineage>
</organism>
<protein>
    <submittedName>
        <fullName evidence="1">Uncharacterized protein</fullName>
    </submittedName>
</protein>
<dbReference type="Gene3D" id="2.30.320.10">
    <property type="entry name" value="YwqG-like"/>
    <property type="match status" value="1"/>
</dbReference>
<proteinExistence type="predicted"/>
<evidence type="ECO:0000313" key="1">
    <source>
        <dbReference type="EMBL" id="SHG98192.1"/>
    </source>
</evidence>
<keyword evidence="2" id="KW-1185">Reference proteome</keyword>
<accession>A0A1M5P8V4</accession>
<gene>
    <name evidence="1" type="ORF">SAMN05443551_1201</name>
</gene>
<name>A0A1M5P8V4_9RHOB</name>